<dbReference type="GO" id="GO:0003677">
    <property type="term" value="F:DNA binding"/>
    <property type="evidence" value="ECO:0007669"/>
    <property type="project" value="UniProtKB-UniRule"/>
</dbReference>
<comment type="catalytic activity">
    <reaction evidence="9">
        <text>ATP + H2O = ADP + phosphate + H(+)</text>
        <dbReference type="Rhea" id="RHEA:13065"/>
        <dbReference type="ChEBI" id="CHEBI:15377"/>
        <dbReference type="ChEBI" id="CHEBI:15378"/>
        <dbReference type="ChEBI" id="CHEBI:30616"/>
        <dbReference type="ChEBI" id="CHEBI:43474"/>
        <dbReference type="ChEBI" id="CHEBI:456216"/>
        <dbReference type="EC" id="5.6.2.4"/>
    </reaction>
</comment>
<keyword evidence="7 9" id="KW-0234">DNA repair</keyword>
<dbReference type="Gene3D" id="1.10.150.20">
    <property type="entry name" value="5' to 3' exonuclease, C-terminal subdomain"/>
    <property type="match status" value="1"/>
</dbReference>
<evidence type="ECO:0000256" key="7">
    <source>
        <dbReference type="ARBA" id="ARBA00023204"/>
    </source>
</evidence>
<comment type="similarity">
    <text evidence="9">Belongs to the helicase family. Hel308 subfamily.</text>
</comment>
<feature type="domain" description="Helicase C-terminal" evidence="11">
    <location>
        <begin position="233"/>
        <end position="433"/>
    </location>
</feature>
<dbReference type="eggNOG" id="arCOG00553">
    <property type="taxonomic scope" value="Archaea"/>
</dbReference>
<evidence type="ECO:0000256" key="2">
    <source>
        <dbReference type="ARBA" id="ARBA00022763"/>
    </source>
</evidence>
<dbReference type="SMART" id="SM00490">
    <property type="entry name" value="HELICc"/>
    <property type="match status" value="1"/>
</dbReference>
<comment type="subunit">
    <text evidence="9">Monomer.</text>
</comment>
<dbReference type="SUPFAM" id="SSF52540">
    <property type="entry name" value="P-loop containing nucleoside triphosphate hydrolases"/>
    <property type="match status" value="1"/>
</dbReference>
<dbReference type="InterPro" id="IPR011545">
    <property type="entry name" value="DEAD/DEAH_box_helicase_dom"/>
</dbReference>
<dbReference type="Pfam" id="PF00271">
    <property type="entry name" value="Helicase_C"/>
    <property type="match status" value="1"/>
</dbReference>
<dbReference type="EMBL" id="CP002656">
    <property type="protein sequence ID" value="AEB94965.1"/>
    <property type="molecule type" value="Genomic_DNA"/>
</dbReference>
<keyword evidence="6 9" id="KW-0238">DNA-binding</keyword>
<feature type="binding site" evidence="9">
    <location>
        <position position="31"/>
    </location>
    <ligand>
        <name>ATP</name>
        <dbReference type="ChEBI" id="CHEBI:30616"/>
    </ligand>
</feature>
<keyword evidence="5 9" id="KW-0067">ATP-binding</keyword>
<reference evidence="12 13" key="1">
    <citation type="journal article" date="2011" name="J. Bacteriol.">
        <title>Complete genome sequence of Metallosphaera cuprina, a metal sulfide-oxidizing archaeon from a hot spring.</title>
        <authorList>
            <person name="Liu L.J."/>
            <person name="You X.Y."/>
            <person name="Zheng H."/>
            <person name="Wang S."/>
            <person name="Jiang C.Y."/>
            <person name="Liu S.J."/>
        </authorList>
    </citation>
    <scope>NUCLEOTIDE SEQUENCE [LARGE SCALE GENOMIC DNA]</scope>
    <source>
        <strain evidence="12 13">Ar-4</strain>
    </source>
</reference>
<dbReference type="CDD" id="cd18795">
    <property type="entry name" value="SF2_C_Ski2"/>
    <property type="match status" value="1"/>
</dbReference>
<evidence type="ECO:0000256" key="8">
    <source>
        <dbReference type="ARBA" id="ARBA00023235"/>
    </source>
</evidence>
<dbReference type="Proteomes" id="UP000007812">
    <property type="component" value="Chromosome"/>
</dbReference>
<dbReference type="GO" id="GO:0005524">
    <property type="term" value="F:ATP binding"/>
    <property type="evidence" value="ECO:0007669"/>
    <property type="project" value="UniProtKB-UniRule"/>
</dbReference>
<keyword evidence="1 9" id="KW-0547">Nucleotide-binding</keyword>
<dbReference type="PROSITE" id="PS51192">
    <property type="entry name" value="HELICASE_ATP_BIND_1"/>
    <property type="match status" value="1"/>
</dbReference>
<comment type="catalytic activity">
    <reaction evidence="9">
        <text>Couples ATP hydrolysis with the unwinding of duplex DNA by translocating in the 3'-5' direction.</text>
        <dbReference type="EC" id="5.6.2.4"/>
    </reaction>
</comment>
<proteinExistence type="inferred from homology"/>
<dbReference type="EC" id="5.6.2.4" evidence="9"/>
<dbReference type="PANTHER" id="PTHR47961:SF10">
    <property type="entry name" value="ATP-DEPENDENT DNA HELICASE HEL308"/>
    <property type="match status" value="1"/>
</dbReference>
<evidence type="ECO:0000256" key="1">
    <source>
        <dbReference type="ARBA" id="ARBA00022741"/>
    </source>
</evidence>
<evidence type="ECO:0000259" key="11">
    <source>
        <dbReference type="PROSITE" id="PS51194"/>
    </source>
</evidence>
<dbReference type="STRING" id="1006006.Mcup_0860"/>
<dbReference type="Pfam" id="PF00270">
    <property type="entry name" value="DEAD"/>
    <property type="match status" value="1"/>
</dbReference>
<dbReference type="PANTHER" id="PTHR47961">
    <property type="entry name" value="DNA POLYMERASE THETA, PUTATIVE (AFU_ORTHOLOGUE AFUA_1G05260)-RELATED"/>
    <property type="match status" value="1"/>
</dbReference>
<dbReference type="GO" id="GO:0016887">
    <property type="term" value="F:ATP hydrolysis activity"/>
    <property type="evidence" value="ECO:0007669"/>
    <property type="project" value="RHEA"/>
</dbReference>
<dbReference type="Gene3D" id="1.10.3380.30">
    <property type="match status" value="1"/>
</dbReference>
<dbReference type="AlphaFoldDB" id="F4G2B7"/>
<keyword evidence="3 9" id="KW-0378">Hydrolase</keyword>
<comment type="function">
    <text evidence="9">DNA-dependent ATPase and 3'-5' DNA helicase that may be involved in repair of stalled replication forks.</text>
</comment>
<dbReference type="InterPro" id="IPR027417">
    <property type="entry name" value="P-loop_NTPase"/>
</dbReference>
<evidence type="ECO:0000313" key="12">
    <source>
        <dbReference type="EMBL" id="AEB94965.1"/>
    </source>
</evidence>
<dbReference type="InterPro" id="IPR048772">
    <property type="entry name" value="Hel308-like_dom4"/>
</dbReference>
<keyword evidence="13" id="KW-1185">Reference proteome</keyword>
<dbReference type="HAMAP" id="MF_00442">
    <property type="entry name" value="Helicase_Hel308"/>
    <property type="match status" value="1"/>
</dbReference>
<dbReference type="InterPro" id="IPR014001">
    <property type="entry name" value="Helicase_ATP-bd"/>
</dbReference>
<evidence type="ECO:0000256" key="5">
    <source>
        <dbReference type="ARBA" id="ARBA00022840"/>
    </source>
</evidence>
<dbReference type="InterPro" id="IPR022965">
    <property type="entry name" value="Helicase_Hel308"/>
</dbReference>
<dbReference type="OrthoDB" id="371946at2157"/>
<keyword evidence="8 9" id="KW-0413">Isomerase</keyword>
<dbReference type="SUPFAM" id="SSF158702">
    <property type="entry name" value="Sec63 N-terminal domain-like"/>
    <property type="match status" value="1"/>
</dbReference>
<keyword evidence="4 9" id="KW-0347">Helicase</keyword>
<evidence type="ECO:0000313" key="13">
    <source>
        <dbReference type="Proteomes" id="UP000007812"/>
    </source>
</evidence>
<dbReference type="Pfam" id="PF21280">
    <property type="entry name" value="Helicase_dom4_arc"/>
    <property type="match status" value="1"/>
</dbReference>
<dbReference type="InterPro" id="IPR001650">
    <property type="entry name" value="Helicase_C-like"/>
</dbReference>
<dbReference type="NCBIfam" id="NF040935">
    <property type="entry name" value="helicase_Hel308"/>
    <property type="match status" value="1"/>
</dbReference>
<organism evidence="12 13">
    <name type="scientific">Metallosphaera cuprina (strain Ar-4)</name>
    <dbReference type="NCBI Taxonomy" id="1006006"/>
    <lineage>
        <taxon>Archaea</taxon>
        <taxon>Thermoproteota</taxon>
        <taxon>Thermoprotei</taxon>
        <taxon>Sulfolobales</taxon>
        <taxon>Sulfolobaceae</taxon>
        <taxon>Metallosphaera</taxon>
    </lineage>
</organism>
<sequence>MKIVSVDDLPLDGKVIQVLRNRGIVSLNPVQSEAIEKGLLEGKRMLLTSPTGSGKTLIAELGMISHLLKGGKRAVYVTPLRALTAEKYSTFGDWETLGIKVGVTSGDYDAEDAFLSKYDLVVTTYEKLDSLWRHGPEWLLETDYFVLDELHYMNDGKRGPIVESVAVRAKRRKILALSATVSNGEAIAKWLNAELVNTNWRPVPLREGILINDRKITLSFSDGTTLTLKGSDGILSYTEKVVEEGGQVLIFRSSRKMAETTAKKVASLNLKLRRGEVDSLASRLEEVEDAGSEEKNTLLELIKKGVAFHHAGLSKGLRDLIEEGFRKRIIKVITATPTLAAGVNLPARSVIIGDIHRFNRRILGFQEEISVMEYKQMSGRAGRPGYDSEGEAVIVVRNRREAERIARKYIFSPPEPLESKLGNESAFYSFLLGLFAEKGSSEERVRNLVYEAFLDRNVTESYLEQGFSWLKENEFLTNDYKLTVFGRRVADIYINPFSAKIIKDVLTSSQSEDCDIPYLHMLAMTPDGPIANVSKQEEDDLVYVSPCPTFMEEPDDEDELYEYLSALKIALIVHDWVEETEEDTILSKYNIGSGDLRSIVETMDWLTYSGYQVAKALKLESHAEILHKLNRRVYDGVKEELLDLIRVPGIGRKRGRLLYQNGLTKPEDLLMNQEKVKSILGEKLGEKVVKEAARVVGGVL</sequence>
<dbReference type="GO" id="GO:0006281">
    <property type="term" value="P:DNA repair"/>
    <property type="evidence" value="ECO:0007669"/>
    <property type="project" value="UniProtKB-UniRule"/>
</dbReference>
<keyword evidence="2 9" id="KW-0227">DNA damage</keyword>
<dbReference type="HOGENOM" id="CLU_006553_3_0_2"/>
<dbReference type="InterPro" id="IPR050474">
    <property type="entry name" value="Hel308_SKI2-like"/>
</dbReference>
<dbReference type="SMART" id="SM00487">
    <property type="entry name" value="DEXDc"/>
    <property type="match status" value="1"/>
</dbReference>
<evidence type="ECO:0000256" key="9">
    <source>
        <dbReference type="HAMAP-Rule" id="MF_00442"/>
    </source>
</evidence>
<dbReference type="CDD" id="cd18028">
    <property type="entry name" value="DEXHc_archSki2"/>
    <property type="match status" value="1"/>
</dbReference>
<dbReference type="Gene3D" id="3.40.50.300">
    <property type="entry name" value="P-loop containing nucleotide triphosphate hydrolases"/>
    <property type="match status" value="2"/>
</dbReference>
<gene>
    <name evidence="9" type="primary">hel308</name>
    <name evidence="12" type="ordered locus">Mcup_0860</name>
</gene>
<dbReference type="KEGG" id="mcn:Mcup_0860"/>
<evidence type="ECO:0000259" key="10">
    <source>
        <dbReference type="PROSITE" id="PS51192"/>
    </source>
</evidence>
<evidence type="ECO:0000256" key="6">
    <source>
        <dbReference type="ARBA" id="ARBA00023125"/>
    </source>
</evidence>
<evidence type="ECO:0000256" key="4">
    <source>
        <dbReference type="ARBA" id="ARBA00022806"/>
    </source>
</evidence>
<dbReference type="GeneID" id="10493051"/>
<dbReference type="InterPro" id="IPR053416">
    <property type="entry name" value="Hel308_helicase"/>
</dbReference>
<dbReference type="GO" id="GO:0043138">
    <property type="term" value="F:3'-5' DNA helicase activity"/>
    <property type="evidence" value="ECO:0007669"/>
    <property type="project" value="UniProtKB-UniRule"/>
</dbReference>
<dbReference type="PROSITE" id="PS51194">
    <property type="entry name" value="HELICASE_CTER"/>
    <property type="match status" value="1"/>
</dbReference>
<dbReference type="RefSeq" id="WP_013737463.1">
    <property type="nucleotide sequence ID" value="NC_015435.1"/>
</dbReference>
<accession>F4G2B7</accession>
<protein>
    <recommendedName>
        <fullName evidence="9">ATP-dependent DNA helicase Hel308</fullName>
        <ecNumber evidence="9">5.6.2.4</ecNumber>
    </recommendedName>
    <alternativeName>
        <fullName evidence="9">DNA 3'-5' helicase Hel308</fullName>
    </alternativeName>
</protein>
<evidence type="ECO:0000256" key="3">
    <source>
        <dbReference type="ARBA" id="ARBA00022801"/>
    </source>
</evidence>
<dbReference type="PATRIC" id="fig|1006006.8.peg.858"/>
<name>F4G2B7_METCR</name>
<feature type="domain" description="Helicase ATP-binding" evidence="10">
    <location>
        <begin position="36"/>
        <end position="199"/>
    </location>
</feature>